<evidence type="ECO:0000313" key="3">
    <source>
        <dbReference type="Proteomes" id="UP000681967"/>
    </source>
</evidence>
<accession>A0A8S3GRU5</accession>
<protein>
    <submittedName>
        <fullName evidence="2">Uncharacterized protein</fullName>
    </submittedName>
</protein>
<dbReference type="Proteomes" id="UP000681967">
    <property type="component" value="Unassembled WGS sequence"/>
</dbReference>
<comment type="caution">
    <text evidence="2">The sequence shown here is derived from an EMBL/GenBank/DDBJ whole genome shotgun (WGS) entry which is preliminary data.</text>
</comment>
<organism evidence="2 3">
    <name type="scientific">Rotaria magnacalcarata</name>
    <dbReference type="NCBI Taxonomy" id="392030"/>
    <lineage>
        <taxon>Eukaryota</taxon>
        <taxon>Metazoa</taxon>
        <taxon>Spiralia</taxon>
        <taxon>Gnathifera</taxon>
        <taxon>Rotifera</taxon>
        <taxon>Eurotatoria</taxon>
        <taxon>Bdelloidea</taxon>
        <taxon>Philodinida</taxon>
        <taxon>Philodinidae</taxon>
        <taxon>Rotaria</taxon>
    </lineage>
</organism>
<evidence type="ECO:0000313" key="2">
    <source>
        <dbReference type="EMBL" id="CAF5171653.1"/>
    </source>
</evidence>
<sequence>MSISDRIDGEIIESTIIAKMPQLKKFEFLFHMFVKENINIDT</sequence>
<evidence type="ECO:0000313" key="1">
    <source>
        <dbReference type="EMBL" id="CAF4183275.1"/>
    </source>
</evidence>
<dbReference type="EMBL" id="CAJOBH010281939">
    <property type="protein sequence ID" value="CAF5171653.1"/>
    <property type="molecule type" value="Genomic_DNA"/>
</dbReference>
<reference evidence="2" key="1">
    <citation type="submission" date="2021-02" db="EMBL/GenBank/DDBJ databases">
        <authorList>
            <person name="Nowell W R."/>
        </authorList>
    </citation>
    <scope>NUCLEOTIDE SEQUENCE</scope>
</reference>
<proteinExistence type="predicted"/>
<name>A0A8S3GRU5_9BILA</name>
<gene>
    <name evidence="2" type="ORF">BYL167_LOCUS77421</name>
    <name evidence="1" type="ORF">GIL414_LOCUS20885</name>
</gene>
<feature type="non-terminal residue" evidence="2">
    <location>
        <position position="42"/>
    </location>
</feature>
<dbReference type="Proteomes" id="UP000681720">
    <property type="component" value="Unassembled WGS sequence"/>
</dbReference>
<dbReference type="EMBL" id="CAJOBJ010015686">
    <property type="protein sequence ID" value="CAF4183275.1"/>
    <property type="molecule type" value="Genomic_DNA"/>
</dbReference>
<dbReference type="AlphaFoldDB" id="A0A8S3GRU5"/>